<dbReference type="Proteomes" id="UP000615455">
    <property type="component" value="Unassembled WGS sequence"/>
</dbReference>
<evidence type="ECO:0000313" key="1">
    <source>
        <dbReference type="EMBL" id="GGA11889.1"/>
    </source>
</evidence>
<organism evidence="1 2">
    <name type="scientific">Paenibacillus marchantiophytorum</name>
    <dbReference type="NCBI Taxonomy" id="1619310"/>
    <lineage>
        <taxon>Bacteria</taxon>
        <taxon>Bacillati</taxon>
        <taxon>Bacillota</taxon>
        <taxon>Bacilli</taxon>
        <taxon>Bacillales</taxon>
        <taxon>Paenibacillaceae</taxon>
        <taxon>Paenibacillus</taxon>
    </lineage>
</organism>
<name>A0ABQ1FI37_9BACL</name>
<reference evidence="2" key="1">
    <citation type="journal article" date="2019" name="Int. J. Syst. Evol. Microbiol.">
        <title>The Global Catalogue of Microorganisms (GCM) 10K type strain sequencing project: providing services to taxonomists for standard genome sequencing and annotation.</title>
        <authorList>
            <consortium name="The Broad Institute Genomics Platform"/>
            <consortium name="The Broad Institute Genome Sequencing Center for Infectious Disease"/>
            <person name="Wu L."/>
            <person name="Ma J."/>
        </authorList>
    </citation>
    <scope>NUCLEOTIDE SEQUENCE [LARGE SCALE GENOMIC DNA]</scope>
    <source>
        <strain evidence="2">CGMCC 1.15043</strain>
    </source>
</reference>
<comment type="caution">
    <text evidence="1">The sequence shown here is derived from an EMBL/GenBank/DDBJ whole genome shotgun (WGS) entry which is preliminary data.</text>
</comment>
<keyword evidence="2" id="KW-1185">Reference proteome</keyword>
<proteinExistence type="predicted"/>
<evidence type="ECO:0008006" key="3">
    <source>
        <dbReference type="Google" id="ProtNLM"/>
    </source>
</evidence>
<gene>
    <name evidence="1" type="ORF">GCM10008018_66180</name>
</gene>
<dbReference type="Pfam" id="PF05133">
    <property type="entry name" value="SPP1_portal"/>
    <property type="match status" value="1"/>
</dbReference>
<sequence length="454" mass="51675">MDIQEYINRTHDGEPQWFVEEVGMTAHKQRVQDILDKKDYLSGQHKILTRKSETYNGKVFEPRKIVLQYSKTIVNFQTSYLMKNPVSLTGDENTVAEFKKVYLKGKFNKIDFDILDSLVKYGNAYEYIYVQDGVIKSKLIAPEDSYPVYNYKNELIAFIEFYVANFSEYYTVYYTDRVETYTNAGTGEDELYLLETKKSASGLPICYKNQNELDTRFGRSDLDDFIGILDTMEDILSKFSDSFYKHHNPIPVAIGQQLKGEGLNQNLVGGGLVLDDGADFKMVSNSLDYQSFEAIYKTLKQALLDISFTPAVSMNNTDVSNLSEVSMKLLFQLADIKAGMNEKFIRDGMEHRFAVVADLLARMGVSIDEKAVETLDVVFQYSRPTNEKDIIENLKALSEMGAISIESVLENSPYTKDVGQELERLRGNRDSQRVQKVNNGAVNEVRVDDPSVIV</sequence>
<dbReference type="RefSeq" id="WP_189019945.1">
    <property type="nucleotide sequence ID" value="NZ_BMHE01000064.1"/>
</dbReference>
<accession>A0ABQ1FI37</accession>
<protein>
    <recommendedName>
        <fullName evidence="3">Phage portal protein</fullName>
    </recommendedName>
</protein>
<dbReference type="EMBL" id="BMHE01000064">
    <property type="protein sequence ID" value="GGA11889.1"/>
    <property type="molecule type" value="Genomic_DNA"/>
</dbReference>
<dbReference type="InterPro" id="IPR021145">
    <property type="entry name" value="Portal_protein_SPP1_Gp6-like"/>
</dbReference>
<evidence type="ECO:0000313" key="2">
    <source>
        <dbReference type="Proteomes" id="UP000615455"/>
    </source>
</evidence>